<dbReference type="AlphaFoldDB" id="W9R914"/>
<gene>
    <name evidence="1" type="ORF">L484_021964</name>
</gene>
<evidence type="ECO:0000313" key="1">
    <source>
        <dbReference type="EMBL" id="EXB42372.1"/>
    </source>
</evidence>
<reference evidence="2" key="1">
    <citation type="submission" date="2013-01" db="EMBL/GenBank/DDBJ databases">
        <title>Draft Genome Sequence of a Mulberry Tree, Morus notabilis C.K. Schneid.</title>
        <authorList>
            <person name="He N."/>
            <person name="Zhao S."/>
        </authorList>
    </citation>
    <scope>NUCLEOTIDE SEQUENCE</scope>
</reference>
<name>W9R914_9ROSA</name>
<evidence type="ECO:0000313" key="2">
    <source>
        <dbReference type="Proteomes" id="UP000030645"/>
    </source>
</evidence>
<organism evidence="1 2">
    <name type="scientific">Morus notabilis</name>
    <dbReference type="NCBI Taxonomy" id="981085"/>
    <lineage>
        <taxon>Eukaryota</taxon>
        <taxon>Viridiplantae</taxon>
        <taxon>Streptophyta</taxon>
        <taxon>Embryophyta</taxon>
        <taxon>Tracheophyta</taxon>
        <taxon>Spermatophyta</taxon>
        <taxon>Magnoliopsida</taxon>
        <taxon>eudicotyledons</taxon>
        <taxon>Gunneridae</taxon>
        <taxon>Pentapetalae</taxon>
        <taxon>rosids</taxon>
        <taxon>fabids</taxon>
        <taxon>Rosales</taxon>
        <taxon>Moraceae</taxon>
        <taxon>Moreae</taxon>
        <taxon>Morus</taxon>
    </lineage>
</organism>
<keyword evidence="2" id="KW-1185">Reference proteome</keyword>
<accession>W9R914</accession>
<proteinExistence type="predicted"/>
<protein>
    <recommendedName>
        <fullName evidence="3">DUF4283 domain-containing protein</fullName>
    </recommendedName>
</protein>
<evidence type="ECO:0008006" key="3">
    <source>
        <dbReference type="Google" id="ProtNLM"/>
    </source>
</evidence>
<dbReference type="Proteomes" id="UP000030645">
    <property type="component" value="Unassembled WGS sequence"/>
</dbReference>
<dbReference type="EMBL" id="KE343820">
    <property type="protein sequence ID" value="EXB42372.1"/>
    <property type="molecule type" value="Genomic_DNA"/>
</dbReference>
<sequence length="319" mass="36361">MTSPRKGLFGSVIEITERNINENFLLEVDLGGAALLCKAVDKVLNEGKGNDSRRFYRGHSYRMIVECSRNKGGDFMKISKIQNRIIRNVTVLGEYAYKGWYKLETSWRVIKNSLESRLRRTIEIEARNSWIGIEGLMLNLWNYHTLKVIGDACEGLLEIAKDTLNQMFLSSSTLIVPPLLLKEILNSKETLEKEKEEQERISHAPKFNASVGLAMQMDNRFEALSLLQLYDEEVECQSENTLNTKIGCPRKKAEEINNSPLDLGLECSSKPQRPNYVQRALDKEKESASHTNPTTYSALCLGLDFNRRVEPFSGSKWNC</sequence>